<dbReference type="OrthoDB" id="8179976at2759"/>
<organism evidence="1 2">
    <name type="scientific">Frankliniella occidentalis</name>
    <name type="common">Western flower thrips</name>
    <name type="synonym">Euthrips occidentalis</name>
    <dbReference type="NCBI Taxonomy" id="133901"/>
    <lineage>
        <taxon>Eukaryota</taxon>
        <taxon>Metazoa</taxon>
        <taxon>Ecdysozoa</taxon>
        <taxon>Arthropoda</taxon>
        <taxon>Hexapoda</taxon>
        <taxon>Insecta</taxon>
        <taxon>Pterygota</taxon>
        <taxon>Neoptera</taxon>
        <taxon>Paraneoptera</taxon>
        <taxon>Thysanoptera</taxon>
        <taxon>Terebrantia</taxon>
        <taxon>Thripoidea</taxon>
        <taxon>Thripidae</taxon>
        <taxon>Frankliniella</taxon>
    </lineage>
</organism>
<evidence type="ECO:0000313" key="1">
    <source>
        <dbReference type="Proteomes" id="UP000504606"/>
    </source>
</evidence>
<dbReference type="GeneID" id="113210580"/>
<dbReference type="AlphaFoldDB" id="A0A6J1SYK9"/>
<evidence type="ECO:0000313" key="2">
    <source>
        <dbReference type="RefSeq" id="XP_026284435.1"/>
    </source>
</evidence>
<proteinExistence type="predicted"/>
<dbReference type="KEGG" id="foc:113210580"/>
<accession>A0A6J1SYK9</accession>
<name>A0A6J1SYK9_FRAOC</name>
<dbReference type="Proteomes" id="UP000504606">
    <property type="component" value="Unplaced"/>
</dbReference>
<dbReference type="RefSeq" id="XP_026284435.1">
    <property type="nucleotide sequence ID" value="XM_026428650.2"/>
</dbReference>
<reference evidence="2" key="1">
    <citation type="submission" date="2025-08" db="UniProtKB">
        <authorList>
            <consortium name="RefSeq"/>
        </authorList>
    </citation>
    <scope>IDENTIFICATION</scope>
    <source>
        <tissue evidence="2">Whole organism</tissue>
    </source>
</reference>
<keyword evidence="1" id="KW-1185">Reference proteome</keyword>
<gene>
    <name evidence="2" type="primary">LOC113210580</name>
</gene>
<protein>
    <submittedName>
        <fullName evidence="2">Uncharacterized protein LOC113210580</fullName>
    </submittedName>
</protein>
<sequence>MDQVNHIWAVCCTARLFRGLLENVLVATVAVAALHAVGAKQIHTYAGPWDMWIERTDMCREDDERMQVKFSHYNPNKKFVPQTWSGFANLSRAVDDSWWVKAPLSIRSNNQWKENAFVFFFPTKGCSNGRDFLPPCLKQFFTKAGTPCLLKQQVLQFRNTTMKIEFPLVPRLIYGHYRLELEAGPKNEKSEYCFNAIVHIIPKV</sequence>